<dbReference type="Proteomes" id="UP001441914">
    <property type="component" value="Chromosome 2"/>
</dbReference>
<dbReference type="GO" id="GO:0008168">
    <property type="term" value="F:methyltransferase activity"/>
    <property type="evidence" value="ECO:0007669"/>
    <property type="project" value="UniProtKB-KW"/>
</dbReference>
<dbReference type="AlphaFoldDB" id="A0AAN0LS79"/>
<dbReference type="EMBL" id="CP135177">
    <property type="protein sequence ID" value="WZS88326.1"/>
    <property type="molecule type" value="Genomic_DNA"/>
</dbReference>
<reference evidence="4 5" key="1">
    <citation type="journal article" date="2024" name="Elife">
        <title>Polysaccharide breakdown products drive degradation-dispersal cycles of foraging bacteria through changes in metabolism and motility.</title>
        <authorList>
            <person name="Stubbusch A.K."/>
            <person name="Keegstra J.M."/>
            <person name="Schwartzman J."/>
            <person name="Pontrelli S."/>
            <person name="Clerc E.E."/>
            <person name="Stocker R."/>
            <person name="Magnabosco C."/>
            <person name="Schubert O.T."/>
            <person name="Ackermann M."/>
            <person name="D'Souza G.G."/>
        </authorList>
    </citation>
    <scope>NUCLEOTIDE SEQUENCE [LARGE SCALE GENOMIC DNA]</scope>
    <source>
        <strain evidence="4 5">ZF270</strain>
    </source>
</reference>
<feature type="domain" description="Methyltransferase" evidence="3">
    <location>
        <begin position="54"/>
        <end position="133"/>
    </location>
</feature>
<dbReference type="GeneID" id="50231735"/>
<keyword evidence="2 4" id="KW-0808">Transferase</keyword>
<dbReference type="SUPFAM" id="SSF53335">
    <property type="entry name" value="S-adenosyl-L-methionine-dependent methyltransferases"/>
    <property type="match status" value="1"/>
</dbReference>
<evidence type="ECO:0000256" key="1">
    <source>
        <dbReference type="ARBA" id="ARBA00022603"/>
    </source>
</evidence>
<evidence type="ECO:0000259" key="3">
    <source>
        <dbReference type="Pfam" id="PF13649"/>
    </source>
</evidence>
<dbReference type="PANTHER" id="PTHR43861">
    <property type="entry name" value="TRANS-ACONITATE 2-METHYLTRANSFERASE-RELATED"/>
    <property type="match status" value="1"/>
</dbReference>
<keyword evidence="1 4" id="KW-0489">Methyltransferase</keyword>
<dbReference type="CDD" id="cd02440">
    <property type="entry name" value="AdoMet_MTases"/>
    <property type="match status" value="1"/>
</dbReference>
<evidence type="ECO:0000313" key="5">
    <source>
        <dbReference type="Proteomes" id="UP001441914"/>
    </source>
</evidence>
<proteinExistence type="predicted"/>
<evidence type="ECO:0000256" key="2">
    <source>
        <dbReference type="ARBA" id="ARBA00022679"/>
    </source>
</evidence>
<dbReference type="PANTHER" id="PTHR43861:SF1">
    <property type="entry name" value="TRANS-ACONITATE 2-METHYLTRANSFERASE"/>
    <property type="match status" value="1"/>
</dbReference>
<dbReference type="EC" id="2.1.-.-" evidence="4"/>
<keyword evidence="5" id="KW-1185">Reference proteome</keyword>
<dbReference type="InterPro" id="IPR029063">
    <property type="entry name" value="SAM-dependent_MTases_sf"/>
</dbReference>
<sequence length="202" mass="23545">MHWLDRFKVFRYHRKQTHRWKGNKAKSLGWTSEESQLCRFEVIARSADFEKKSVLDLGCGYGELFELLDSIYRIRSYTGVDQHTDFLNKAKQNYTEQRCEFLSGDMSKMNLEPHDMVIASGSLNYISRDTDYLTNMITRMFGLANQTVIFNLLNSSQYPSRNTLMSYHPDGVYRFCKTLCDDVSLIEGYAEGDFTIVMNKSV</sequence>
<accession>A0AAN0LS79</accession>
<protein>
    <submittedName>
        <fullName evidence="4">Class I SAM-dependent methyltransferase</fullName>
        <ecNumber evidence="4">2.1.-.-</ecNumber>
    </submittedName>
</protein>
<name>A0AAN0LS79_9VIBR</name>
<gene>
    <name evidence="4" type="ORF">QYQ95_17455</name>
</gene>
<dbReference type="GO" id="GO:0032259">
    <property type="term" value="P:methylation"/>
    <property type="evidence" value="ECO:0007669"/>
    <property type="project" value="UniProtKB-KW"/>
</dbReference>
<evidence type="ECO:0000313" key="4">
    <source>
        <dbReference type="EMBL" id="WZS88326.1"/>
    </source>
</evidence>
<dbReference type="Pfam" id="PF13649">
    <property type="entry name" value="Methyltransf_25"/>
    <property type="match status" value="1"/>
</dbReference>
<dbReference type="Gene3D" id="3.40.50.150">
    <property type="entry name" value="Vaccinia Virus protein VP39"/>
    <property type="match status" value="1"/>
</dbReference>
<organism evidence="4 5">
    <name type="scientific">Vibrio cyclitrophicus ZF270</name>
    <dbReference type="NCBI Taxonomy" id="1136176"/>
    <lineage>
        <taxon>Bacteria</taxon>
        <taxon>Pseudomonadati</taxon>
        <taxon>Pseudomonadota</taxon>
        <taxon>Gammaproteobacteria</taxon>
        <taxon>Vibrionales</taxon>
        <taxon>Vibrionaceae</taxon>
        <taxon>Vibrio</taxon>
    </lineage>
</organism>
<dbReference type="RefSeq" id="WP_016789409.1">
    <property type="nucleotide sequence ID" value="NZ_AIDR02000030.1"/>
</dbReference>
<dbReference type="InterPro" id="IPR041698">
    <property type="entry name" value="Methyltransf_25"/>
</dbReference>